<dbReference type="GO" id="GO:0003713">
    <property type="term" value="F:transcription coactivator activity"/>
    <property type="evidence" value="ECO:0007669"/>
    <property type="project" value="InterPro"/>
</dbReference>
<dbReference type="EMBL" id="MBFT01000452">
    <property type="protein sequence ID" value="PVU90933.1"/>
    <property type="molecule type" value="Genomic_DNA"/>
</dbReference>
<dbReference type="PANTHER" id="PTHR18834">
    <property type="entry name" value="STEROID RECEPTOR RNA ACTIVATOR 1"/>
    <property type="match status" value="1"/>
</dbReference>
<keyword evidence="3" id="KW-1185">Reference proteome</keyword>
<feature type="region of interest" description="Disordered" evidence="1">
    <location>
        <begin position="117"/>
        <end position="247"/>
    </location>
</feature>
<evidence type="ECO:0000256" key="1">
    <source>
        <dbReference type="SAM" id="MobiDB-lite"/>
    </source>
</evidence>
<comment type="caution">
    <text evidence="2">The sequence shown here is derived from an EMBL/GenBank/DDBJ whole genome shotgun (WGS) entry which is preliminary data.</text>
</comment>
<dbReference type="STRING" id="61424.A0A2T9YF26"/>
<feature type="compositionally biased region" description="Polar residues" evidence="1">
    <location>
        <begin position="20"/>
        <end position="30"/>
    </location>
</feature>
<reference evidence="2 3" key="1">
    <citation type="journal article" date="2018" name="MBio">
        <title>Comparative Genomics Reveals the Core Gene Toolbox for the Fungus-Insect Symbiosis.</title>
        <authorList>
            <person name="Wang Y."/>
            <person name="Stata M."/>
            <person name="Wang W."/>
            <person name="Stajich J.E."/>
            <person name="White M.M."/>
            <person name="Moncalvo J.M."/>
        </authorList>
    </citation>
    <scope>NUCLEOTIDE SEQUENCE [LARGE SCALE GENOMIC DNA]</scope>
    <source>
        <strain evidence="2 3">AUS-77-4</strain>
    </source>
</reference>
<evidence type="ECO:0000313" key="2">
    <source>
        <dbReference type="EMBL" id="PVU90933.1"/>
    </source>
</evidence>
<dbReference type="InterPro" id="IPR040243">
    <property type="entry name" value="Steroid_recept_RNA_1"/>
</dbReference>
<feature type="compositionally biased region" description="Polar residues" evidence="1">
    <location>
        <begin position="39"/>
        <end position="63"/>
    </location>
</feature>
<sequence length="379" mass="41899">MTFGFSFMKHFGSKTENIQIDNNGIITKDSNPQEKNKTPQDSSKNSLNDPSLMISQEINNLSFNDKKSISPSQKQKSAPPTSQITLQKSNLDIDKDEVDLNPTVLEKKYTNFLTSDHTINGHWNDPPKSVFSRTSSGATRNGKSKTGGGPSKHKYIGLPNYINDPTPSVSDSAENPGSGTTTPRNLSLPPVSSASNINGMRDSSNKSTELPTKNNSTINLDSGVSASSTPAPPTQPSAPSKKKTQESFDNELVIVEKDSEIKNDGNSSSDQNVDLKEVTIMDVVQKLYHILDSTNPESTVAERTIQDTRKRIEYLEQRMNTLPEQVTQNLYLVLKAINENENDKALSIHRDLVKMSLESETKWIVGLKRVIEYNKKLVS</sequence>
<dbReference type="AlphaFoldDB" id="A0A2T9YF26"/>
<gene>
    <name evidence="2" type="ORF">BB559_004364</name>
</gene>
<dbReference type="PANTHER" id="PTHR18834:SF2">
    <property type="entry name" value="STEROID RECEPTOR RNA ACTIVATOR 1"/>
    <property type="match status" value="1"/>
</dbReference>
<feature type="compositionally biased region" description="Polar residues" evidence="1">
    <location>
        <begin position="163"/>
        <end position="224"/>
    </location>
</feature>
<dbReference type="OrthoDB" id="542917at2759"/>
<accession>A0A2T9YF26</accession>
<dbReference type="GO" id="GO:0006357">
    <property type="term" value="P:regulation of transcription by RNA polymerase II"/>
    <property type="evidence" value="ECO:0007669"/>
    <property type="project" value="InterPro"/>
</dbReference>
<dbReference type="GO" id="GO:0005634">
    <property type="term" value="C:nucleus"/>
    <property type="evidence" value="ECO:0007669"/>
    <property type="project" value="TreeGrafter"/>
</dbReference>
<feature type="compositionally biased region" description="Low complexity" evidence="1">
    <location>
        <begin position="69"/>
        <end position="83"/>
    </location>
</feature>
<feature type="compositionally biased region" description="Polar residues" evidence="1">
    <location>
        <begin position="131"/>
        <end position="141"/>
    </location>
</feature>
<organism evidence="2 3">
    <name type="scientific">Furculomyces boomerangus</name>
    <dbReference type="NCBI Taxonomy" id="61424"/>
    <lineage>
        <taxon>Eukaryota</taxon>
        <taxon>Fungi</taxon>
        <taxon>Fungi incertae sedis</taxon>
        <taxon>Zoopagomycota</taxon>
        <taxon>Kickxellomycotina</taxon>
        <taxon>Harpellomycetes</taxon>
        <taxon>Harpellales</taxon>
        <taxon>Harpellaceae</taxon>
        <taxon>Furculomyces</taxon>
    </lineage>
</organism>
<dbReference type="Proteomes" id="UP000245699">
    <property type="component" value="Unassembled WGS sequence"/>
</dbReference>
<name>A0A2T9YF26_9FUNG</name>
<evidence type="ECO:0000313" key="3">
    <source>
        <dbReference type="Proteomes" id="UP000245699"/>
    </source>
</evidence>
<feature type="region of interest" description="Disordered" evidence="1">
    <location>
        <begin position="20"/>
        <end position="90"/>
    </location>
</feature>
<proteinExistence type="predicted"/>
<protein>
    <submittedName>
        <fullName evidence="2">Uncharacterized protein</fullName>
    </submittedName>
</protein>
<dbReference type="Gene3D" id="1.20.940.10">
    <property type="entry name" value="Functional domain of the splicing factor Prp18"/>
    <property type="match status" value="1"/>
</dbReference>